<reference evidence="2 3" key="1">
    <citation type="submission" date="2024-05" db="EMBL/GenBank/DDBJ databases">
        <title>A draft genome resource for the thread blight pathogen Marasmius tenuissimus strain MS-2.</title>
        <authorList>
            <person name="Yulfo-Soto G.E."/>
            <person name="Baruah I.K."/>
            <person name="Amoako-Attah I."/>
            <person name="Bukari Y."/>
            <person name="Meinhardt L.W."/>
            <person name="Bailey B.A."/>
            <person name="Cohen S.P."/>
        </authorList>
    </citation>
    <scope>NUCLEOTIDE SEQUENCE [LARGE SCALE GENOMIC DNA]</scope>
    <source>
        <strain evidence="2 3">MS-2</strain>
    </source>
</reference>
<protein>
    <submittedName>
        <fullName evidence="2">Uncharacterized protein</fullName>
    </submittedName>
</protein>
<organism evidence="2 3">
    <name type="scientific">Marasmius tenuissimus</name>
    <dbReference type="NCBI Taxonomy" id="585030"/>
    <lineage>
        <taxon>Eukaryota</taxon>
        <taxon>Fungi</taxon>
        <taxon>Dikarya</taxon>
        <taxon>Basidiomycota</taxon>
        <taxon>Agaricomycotina</taxon>
        <taxon>Agaricomycetes</taxon>
        <taxon>Agaricomycetidae</taxon>
        <taxon>Agaricales</taxon>
        <taxon>Marasmiineae</taxon>
        <taxon>Marasmiaceae</taxon>
        <taxon>Marasmius</taxon>
    </lineage>
</organism>
<accession>A0ABR2ZGM4</accession>
<feature type="region of interest" description="Disordered" evidence="1">
    <location>
        <begin position="477"/>
        <end position="508"/>
    </location>
</feature>
<dbReference type="EMBL" id="JBBXMP010000179">
    <property type="protein sequence ID" value="KAL0060382.1"/>
    <property type="molecule type" value="Genomic_DNA"/>
</dbReference>
<proteinExistence type="predicted"/>
<evidence type="ECO:0000313" key="3">
    <source>
        <dbReference type="Proteomes" id="UP001437256"/>
    </source>
</evidence>
<gene>
    <name evidence="2" type="ORF">AAF712_012833</name>
</gene>
<sequence>MVVRPSAGTSTNPLATLPIDAFKDDAGPSDTEPKPSLIPIFDAKTSTTSRVIRGRSKKPVGARNSRSTGMPWVHASPPDLWQIVQPSTSSPKHHHNFATQPSHPHTQHHPTSGFTRRSVGGGAGGASQDAVLRTTQPVARPVPKAIGSERKQRLQVQQQQPVINVPLPTTLDWSPATTPPSSNSWTTSVMPSSISLSSPPSTPALGESKRFGPQISICIPEKQKNTRVTPLPTPPTTPPSLSLTIVELTPAPECQHQLDAAAAFKRKHELVTRFNSQRTHVGGKHTPRFSSPLNPAMADMGLTFQDCLDVDKKEREKAGCMRGREKSWNYFRKQQVVGTRSRGVCERWNGSGSGSISSYLRGSEQKHCLGCRREGLRVRSLVVGVWRWGVLFGESAEDSGFDDEDDDDILTLGSAGKTGRFVMDYWDDDEDMSGRGLLMRREHGDVPMDVDHDSDSVLDVSNPSSLEAELARASGIKMDVDSSQSETEWVGGVPDSPRLKDLDDFDEI</sequence>
<comment type="caution">
    <text evidence="2">The sequence shown here is derived from an EMBL/GenBank/DDBJ whole genome shotgun (WGS) entry which is preliminary data.</text>
</comment>
<feature type="region of interest" description="Disordered" evidence="1">
    <location>
        <begin position="167"/>
        <end position="207"/>
    </location>
</feature>
<feature type="compositionally biased region" description="Low complexity" evidence="1">
    <location>
        <begin position="99"/>
        <end position="112"/>
    </location>
</feature>
<evidence type="ECO:0000256" key="1">
    <source>
        <dbReference type="SAM" id="MobiDB-lite"/>
    </source>
</evidence>
<evidence type="ECO:0000313" key="2">
    <source>
        <dbReference type="EMBL" id="KAL0060382.1"/>
    </source>
</evidence>
<keyword evidence="3" id="KW-1185">Reference proteome</keyword>
<dbReference type="Proteomes" id="UP001437256">
    <property type="component" value="Unassembled WGS sequence"/>
</dbReference>
<name>A0ABR2ZGM4_9AGAR</name>
<feature type="compositionally biased region" description="Low complexity" evidence="1">
    <location>
        <begin position="167"/>
        <end position="199"/>
    </location>
</feature>
<feature type="region of interest" description="Disordered" evidence="1">
    <location>
        <begin position="1"/>
        <end position="139"/>
    </location>
</feature>